<feature type="region of interest" description="Disordered" evidence="1">
    <location>
        <begin position="185"/>
        <end position="207"/>
    </location>
</feature>
<keyword evidence="3" id="KW-1185">Reference proteome</keyword>
<gene>
    <name evidence="2" type="ORF">EST38_g7168</name>
</gene>
<evidence type="ECO:0000313" key="3">
    <source>
        <dbReference type="Proteomes" id="UP000290288"/>
    </source>
</evidence>
<dbReference type="EMBL" id="SDEE01000248">
    <property type="protein sequence ID" value="RXW18682.1"/>
    <property type="molecule type" value="Genomic_DNA"/>
</dbReference>
<evidence type="ECO:0000313" key="2">
    <source>
        <dbReference type="EMBL" id="RXW18682.1"/>
    </source>
</evidence>
<proteinExistence type="predicted"/>
<dbReference type="Proteomes" id="UP000290288">
    <property type="component" value="Unassembled WGS sequence"/>
</dbReference>
<reference evidence="2 3" key="1">
    <citation type="submission" date="2019-01" db="EMBL/GenBank/DDBJ databases">
        <title>Draft genome sequence of Psathyrella aberdarensis IHI B618.</title>
        <authorList>
            <person name="Buettner E."/>
            <person name="Kellner H."/>
        </authorList>
    </citation>
    <scope>NUCLEOTIDE SEQUENCE [LARGE SCALE GENOMIC DNA]</scope>
    <source>
        <strain evidence="2 3">IHI B618</strain>
    </source>
</reference>
<sequence>MKKEALSIDLSKVQVKKEDEAAILEVPLVGEEPRTPAPQVEQEPPRAPRKSSQPGHVRTHALYAEGSFLDSQTTDSQVICNLVDKGKGHAMSSSPTPVPYEPETPQSQYKLLPYALAAMVADGRVSQDWADQHQLPAAHLTPLGSPALLPSDSGSCEEAEAVPEINVQPMLVPTQELQGHLPAVTTPPRAERRTDPVTAPHPGRILPPTASELAFLQRLRDLQADRGESLMEMLAEARKDEQKAVLENRVLGRENACLRKELEKKN</sequence>
<dbReference type="AlphaFoldDB" id="A0A4Q2DHN0"/>
<evidence type="ECO:0000256" key="1">
    <source>
        <dbReference type="SAM" id="MobiDB-lite"/>
    </source>
</evidence>
<protein>
    <submittedName>
        <fullName evidence="2">Uncharacterized protein</fullName>
    </submittedName>
</protein>
<organism evidence="2 3">
    <name type="scientific">Candolleomyces aberdarensis</name>
    <dbReference type="NCBI Taxonomy" id="2316362"/>
    <lineage>
        <taxon>Eukaryota</taxon>
        <taxon>Fungi</taxon>
        <taxon>Dikarya</taxon>
        <taxon>Basidiomycota</taxon>
        <taxon>Agaricomycotina</taxon>
        <taxon>Agaricomycetes</taxon>
        <taxon>Agaricomycetidae</taxon>
        <taxon>Agaricales</taxon>
        <taxon>Agaricineae</taxon>
        <taxon>Psathyrellaceae</taxon>
        <taxon>Candolleomyces</taxon>
    </lineage>
</organism>
<name>A0A4Q2DHN0_9AGAR</name>
<comment type="caution">
    <text evidence="2">The sequence shown here is derived from an EMBL/GenBank/DDBJ whole genome shotgun (WGS) entry which is preliminary data.</text>
</comment>
<accession>A0A4Q2DHN0</accession>
<feature type="region of interest" description="Disordered" evidence="1">
    <location>
        <begin position="26"/>
        <end position="57"/>
    </location>
</feature>